<proteinExistence type="inferred from homology"/>
<accession>A0ABQ2NEC0</accession>
<keyword evidence="3 6" id="KW-0378">Hydrolase</keyword>
<protein>
    <submittedName>
        <fullName evidence="8">M48 family peptidase</fullName>
    </submittedName>
</protein>
<name>A0ABQ2NEC0_9FLAO</name>
<dbReference type="Gene3D" id="3.30.2010.10">
    <property type="entry name" value="Metalloproteases ('zincins'), catalytic domain"/>
    <property type="match status" value="1"/>
</dbReference>
<evidence type="ECO:0000256" key="5">
    <source>
        <dbReference type="ARBA" id="ARBA00023049"/>
    </source>
</evidence>
<comment type="cofactor">
    <cofactor evidence="6">
        <name>Zn(2+)</name>
        <dbReference type="ChEBI" id="CHEBI:29105"/>
    </cofactor>
    <text evidence="6">Binds 1 zinc ion per subunit.</text>
</comment>
<keyword evidence="5 6" id="KW-0482">Metalloprotease</keyword>
<comment type="caution">
    <text evidence="8">The sequence shown here is derived from an EMBL/GenBank/DDBJ whole genome shotgun (WGS) entry which is preliminary data.</text>
</comment>
<organism evidence="8 9">
    <name type="scientific">Cloacibacterium rupense</name>
    <dbReference type="NCBI Taxonomy" id="517423"/>
    <lineage>
        <taxon>Bacteria</taxon>
        <taxon>Pseudomonadati</taxon>
        <taxon>Bacteroidota</taxon>
        <taxon>Flavobacteriia</taxon>
        <taxon>Flavobacteriales</taxon>
        <taxon>Weeksellaceae</taxon>
    </lineage>
</organism>
<dbReference type="PANTHER" id="PTHR22726">
    <property type="entry name" value="METALLOENDOPEPTIDASE OMA1"/>
    <property type="match status" value="1"/>
</dbReference>
<evidence type="ECO:0000256" key="1">
    <source>
        <dbReference type="ARBA" id="ARBA00022670"/>
    </source>
</evidence>
<keyword evidence="9" id="KW-1185">Reference proteome</keyword>
<sequence length="435" mass="51614">MNHRKLLLFILFFTFYSGFSQSYKPIDTADYILRNDFLKIAKDKNNILIKGFKNRYQSKVVNKLEKYYNEFFAEFEKDVKNKDYTFKSDFDREIDAIIAELKKNNSQIPQNLKVLIAKDNMPNAYCMPDGTFIINMGLFNWLNNKDQVASVICHEIAHNILEHSLNLLVEQIQEDTNDKTTIENLKSVTVNKSSTAFEIFKNRVYKKGIEKRQQEVKADSLGYVLFKNSGFKKIEFLNALNNLKDFDSISPRELKVETYKMLFDVPNHPFKEKWMKSEDFSLYNYDFYKEKLDKDSLASHPEMSKRIEILQKNFKELTSSEAPLKPDANFENLQKIARMEILPNLFHSEDYGIAVYVSMQFLQDKEEEEYYKMWLGKLFDKIYLARKNYNLNRYLDRVEPTKQSKSYQQFLNFMWNLSIDDIKNIADFYNKKGTS</sequence>
<evidence type="ECO:0000256" key="3">
    <source>
        <dbReference type="ARBA" id="ARBA00022801"/>
    </source>
</evidence>
<keyword evidence="2" id="KW-0479">Metal-binding</keyword>
<evidence type="ECO:0000256" key="4">
    <source>
        <dbReference type="ARBA" id="ARBA00022833"/>
    </source>
</evidence>
<evidence type="ECO:0000259" key="7">
    <source>
        <dbReference type="Pfam" id="PF01435"/>
    </source>
</evidence>
<dbReference type="RefSeq" id="WP_188616106.1">
    <property type="nucleotide sequence ID" value="NZ_BMLV01000001.1"/>
</dbReference>
<reference evidence="9" key="1">
    <citation type="journal article" date="2019" name="Int. J. Syst. Evol. Microbiol.">
        <title>The Global Catalogue of Microorganisms (GCM) 10K type strain sequencing project: providing services to taxonomists for standard genome sequencing and annotation.</title>
        <authorList>
            <consortium name="The Broad Institute Genomics Platform"/>
            <consortium name="The Broad Institute Genome Sequencing Center for Infectious Disease"/>
            <person name="Wu L."/>
            <person name="Ma J."/>
        </authorList>
    </citation>
    <scope>NUCLEOTIDE SEQUENCE [LARGE SCALE GENOMIC DNA]</scope>
    <source>
        <strain evidence="9">CGMCC 1.7656</strain>
    </source>
</reference>
<evidence type="ECO:0000256" key="2">
    <source>
        <dbReference type="ARBA" id="ARBA00022723"/>
    </source>
</evidence>
<feature type="domain" description="Peptidase M48" evidence="7">
    <location>
        <begin position="92"/>
        <end position="312"/>
    </location>
</feature>
<dbReference type="PANTHER" id="PTHR22726:SF1">
    <property type="entry name" value="METALLOENDOPEPTIDASE OMA1, MITOCHONDRIAL"/>
    <property type="match status" value="1"/>
</dbReference>
<dbReference type="InterPro" id="IPR001915">
    <property type="entry name" value="Peptidase_M48"/>
</dbReference>
<gene>
    <name evidence="8" type="ORF">GCM10010992_00840</name>
</gene>
<evidence type="ECO:0000313" key="9">
    <source>
        <dbReference type="Proteomes" id="UP000620064"/>
    </source>
</evidence>
<dbReference type="Proteomes" id="UP000620064">
    <property type="component" value="Unassembled WGS sequence"/>
</dbReference>
<evidence type="ECO:0000256" key="6">
    <source>
        <dbReference type="RuleBase" id="RU003983"/>
    </source>
</evidence>
<dbReference type="InterPro" id="IPR051156">
    <property type="entry name" value="Mito/Outer_Membr_Metalloprot"/>
</dbReference>
<evidence type="ECO:0000313" key="8">
    <source>
        <dbReference type="EMBL" id="GGP01187.1"/>
    </source>
</evidence>
<dbReference type="EMBL" id="BMLV01000001">
    <property type="protein sequence ID" value="GGP01187.1"/>
    <property type="molecule type" value="Genomic_DNA"/>
</dbReference>
<dbReference type="Pfam" id="PF01435">
    <property type="entry name" value="Peptidase_M48"/>
    <property type="match status" value="1"/>
</dbReference>
<comment type="similarity">
    <text evidence="6">Belongs to the peptidase M48 family.</text>
</comment>
<keyword evidence="4 6" id="KW-0862">Zinc</keyword>
<keyword evidence="1 6" id="KW-0645">Protease</keyword>